<dbReference type="EMBL" id="JANPWB010000008">
    <property type="protein sequence ID" value="KAJ1166095.1"/>
    <property type="molecule type" value="Genomic_DNA"/>
</dbReference>
<reference evidence="2" key="1">
    <citation type="journal article" date="2022" name="bioRxiv">
        <title>Sequencing and chromosome-scale assembly of the giantPleurodeles waltlgenome.</title>
        <authorList>
            <person name="Brown T."/>
            <person name="Elewa A."/>
            <person name="Iarovenko S."/>
            <person name="Subramanian E."/>
            <person name="Araus A.J."/>
            <person name="Petzold A."/>
            <person name="Susuki M."/>
            <person name="Suzuki K.-i.T."/>
            <person name="Hayashi T."/>
            <person name="Toyoda A."/>
            <person name="Oliveira C."/>
            <person name="Osipova E."/>
            <person name="Leigh N.D."/>
            <person name="Simon A."/>
            <person name="Yun M.H."/>
        </authorList>
    </citation>
    <scope>NUCLEOTIDE SEQUENCE</scope>
    <source>
        <strain evidence="2">20211129_DDA</strain>
        <tissue evidence="2">Liver</tissue>
    </source>
</reference>
<gene>
    <name evidence="2" type="ORF">NDU88_006505</name>
</gene>
<dbReference type="Proteomes" id="UP001066276">
    <property type="component" value="Chromosome 4_2"/>
</dbReference>
<feature type="region of interest" description="Disordered" evidence="1">
    <location>
        <begin position="1"/>
        <end position="27"/>
    </location>
</feature>
<keyword evidence="3" id="KW-1185">Reference proteome</keyword>
<organism evidence="2 3">
    <name type="scientific">Pleurodeles waltl</name>
    <name type="common">Iberian ribbed newt</name>
    <dbReference type="NCBI Taxonomy" id="8319"/>
    <lineage>
        <taxon>Eukaryota</taxon>
        <taxon>Metazoa</taxon>
        <taxon>Chordata</taxon>
        <taxon>Craniata</taxon>
        <taxon>Vertebrata</taxon>
        <taxon>Euteleostomi</taxon>
        <taxon>Amphibia</taxon>
        <taxon>Batrachia</taxon>
        <taxon>Caudata</taxon>
        <taxon>Salamandroidea</taxon>
        <taxon>Salamandridae</taxon>
        <taxon>Pleurodelinae</taxon>
        <taxon>Pleurodeles</taxon>
    </lineage>
</organism>
<sequence>MVIPRSRRRDTSRSARVRPERSAAGQPTAQVFVGISRSAKRTRLLPVCKTGGRGPPITVVRGFGTSNSALVFFFPRKRKSPGNGGGPVRIIIRDARPLIWGGTLYSKTASTQLEEAVPGQRPKVKEGKLSAYRGGYRRAGKILSNTR</sequence>
<feature type="compositionally biased region" description="Basic and acidic residues" evidence="1">
    <location>
        <begin position="9"/>
        <end position="21"/>
    </location>
</feature>
<proteinExistence type="predicted"/>
<dbReference type="AlphaFoldDB" id="A0AAV7SPY9"/>
<evidence type="ECO:0000313" key="3">
    <source>
        <dbReference type="Proteomes" id="UP001066276"/>
    </source>
</evidence>
<evidence type="ECO:0000313" key="2">
    <source>
        <dbReference type="EMBL" id="KAJ1166095.1"/>
    </source>
</evidence>
<name>A0AAV7SPY9_PLEWA</name>
<evidence type="ECO:0000256" key="1">
    <source>
        <dbReference type="SAM" id="MobiDB-lite"/>
    </source>
</evidence>
<comment type="caution">
    <text evidence="2">The sequence shown here is derived from an EMBL/GenBank/DDBJ whole genome shotgun (WGS) entry which is preliminary data.</text>
</comment>
<protein>
    <submittedName>
        <fullName evidence="2">Uncharacterized protein</fullName>
    </submittedName>
</protein>
<accession>A0AAV7SPY9</accession>